<dbReference type="CDD" id="cd16143">
    <property type="entry name" value="ARS_like"/>
    <property type="match status" value="1"/>
</dbReference>
<gene>
    <name evidence="5" type="ORF">SAMN05216464_107265</name>
</gene>
<organism evidence="5 6">
    <name type="scientific">Mucilaginibacter pineti</name>
    <dbReference type="NCBI Taxonomy" id="1391627"/>
    <lineage>
        <taxon>Bacteria</taxon>
        <taxon>Pseudomonadati</taxon>
        <taxon>Bacteroidota</taxon>
        <taxon>Sphingobacteriia</taxon>
        <taxon>Sphingobacteriales</taxon>
        <taxon>Sphingobacteriaceae</taxon>
        <taxon>Mucilaginibacter</taxon>
    </lineage>
</organism>
<evidence type="ECO:0000313" key="6">
    <source>
        <dbReference type="Proteomes" id="UP000199072"/>
    </source>
</evidence>
<dbReference type="Gene3D" id="3.40.720.10">
    <property type="entry name" value="Alkaline Phosphatase, subunit A"/>
    <property type="match status" value="1"/>
</dbReference>
<dbReference type="GO" id="GO:0016787">
    <property type="term" value="F:hydrolase activity"/>
    <property type="evidence" value="ECO:0007669"/>
    <property type="project" value="UniProtKB-KW"/>
</dbReference>
<feature type="chain" id="PRO_5011534657" evidence="3">
    <location>
        <begin position="34"/>
        <end position="530"/>
    </location>
</feature>
<dbReference type="InterPro" id="IPR052701">
    <property type="entry name" value="GAG_Ulvan_Degrading_Sulfatases"/>
</dbReference>
<protein>
    <submittedName>
        <fullName evidence="5">Arylsulfatase A</fullName>
    </submittedName>
</protein>
<evidence type="ECO:0000313" key="5">
    <source>
        <dbReference type="EMBL" id="SDE58538.1"/>
    </source>
</evidence>
<evidence type="ECO:0000256" key="3">
    <source>
        <dbReference type="SAM" id="SignalP"/>
    </source>
</evidence>
<keyword evidence="3" id="KW-0732">Signal</keyword>
<accession>A0A1G7E480</accession>
<dbReference type="AlphaFoldDB" id="A0A1G7E480"/>
<dbReference type="EMBL" id="FNAI01000007">
    <property type="protein sequence ID" value="SDE58538.1"/>
    <property type="molecule type" value="Genomic_DNA"/>
</dbReference>
<feature type="signal peptide" evidence="3">
    <location>
        <begin position="1"/>
        <end position="33"/>
    </location>
</feature>
<keyword evidence="6" id="KW-1185">Reference proteome</keyword>
<dbReference type="InterPro" id="IPR024607">
    <property type="entry name" value="Sulfatase_CS"/>
</dbReference>
<dbReference type="PROSITE" id="PS00523">
    <property type="entry name" value="SULFATASE_1"/>
    <property type="match status" value="1"/>
</dbReference>
<comment type="similarity">
    <text evidence="1">Belongs to the sulfatase family.</text>
</comment>
<dbReference type="SUPFAM" id="SSF53649">
    <property type="entry name" value="Alkaline phosphatase-like"/>
    <property type="match status" value="1"/>
</dbReference>
<dbReference type="Pfam" id="PF00884">
    <property type="entry name" value="Sulfatase"/>
    <property type="match status" value="1"/>
</dbReference>
<evidence type="ECO:0000259" key="4">
    <source>
        <dbReference type="Pfam" id="PF00884"/>
    </source>
</evidence>
<dbReference type="PANTHER" id="PTHR43751:SF6">
    <property type="entry name" value="N-ACETYLGALACTOSAMINE-6-O-SULFATASE"/>
    <property type="match status" value="1"/>
</dbReference>
<proteinExistence type="inferred from homology"/>
<keyword evidence="2" id="KW-0378">Hydrolase</keyword>
<dbReference type="RefSeq" id="WP_240315258.1">
    <property type="nucleotide sequence ID" value="NZ_FNAI01000007.1"/>
</dbReference>
<dbReference type="PANTHER" id="PTHR43751">
    <property type="entry name" value="SULFATASE"/>
    <property type="match status" value="1"/>
</dbReference>
<dbReference type="Gene3D" id="3.30.1120.10">
    <property type="match status" value="1"/>
</dbReference>
<evidence type="ECO:0000256" key="1">
    <source>
        <dbReference type="ARBA" id="ARBA00008779"/>
    </source>
</evidence>
<sequence length="530" mass="58050">MQKYFKFKHQKRLVMNKGLLAFALVTLSYAVSAQPVKKGTQKSPNVIYIYADDLGYGDLSSYSATGIHTPNLDKLAASGIRFTNGHCTSATCTPSRYALMTGKYPWRKKGTGILPGDAALIIPTDKTTLPKLFKQSGYHTAIVGKWHLGLGEAVAKDWNGEVKPGPNEVGFDYSFIFPATADRVPTVFLENHQVVALEAKDPISVDYKNKVGDDPTGKDHPELLKLQSSPGQGHNQTIVNGIGRIGYMSGGKLARWTDEELSPTFLAKAEDFIRENQHHPFFLYYALTEPHVPRMPATRFKGKSGLGLRGDAILQLDWAVGEILNQLKLLGIEKNTLVVFSSDNGPVLDDGYEDEAVERFKGHAPAGILRGGKYSVLEGGTRVPFIASWPGTIKPQVSPALVSQIDLLSSFSKLLNRPIPQGDATDSENVLDALLGKSQKGRSVLIEQGITELAIVKDGWKYITPNNGEAYMPLVGIETGNLPEPQLYNLNVDAAEKNNLAAKYPEKVKELAGLLDAAKQKKYGIYREQR</sequence>
<dbReference type="InterPro" id="IPR017850">
    <property type="entry name" value="Alkaline_phosphatase_core_sf"/>
</dbReference>
<feature type="domain" description="Sulfatase N-terminal" evidence="4">
    <location>
        <begin position="44"/>
        <end position="415"/>
    </location>
</feature>
<name>A0A1G7E480_9SPHI</name>
<evidence type="ECO:0000256" key="2">
    <source>
        <dbReference type="ARBA" id="ARBA00022801"/>
    </source>
</evidence>
<dbReference type="InterPro" id="IPR000917">
    <property type="entry name" value="Sulfatase_N"/>
</dbReference>
<dbReference type="Proteomes" id="UP000199072">
    <property type="component" value="Unassembled WGS sequence"/>
</dbReference>
<reference evidence="5 6" key="1">
    <citation type="submission" date="2016-10" db="EMBL/GenBank/DDBJ databases">
        <authorList>
            <person name="de Groot N.N."/>
        </authorList>
    </citation>
    <scope>NUCLEOTIDE SEQUENCE [LARGE SCALE GENOMIC DNA]</scope>
    <source>
        <strain evidence="5 6">47C3B</strain>
    </source>
</reference>
<dbReference type="PROSITE" id="PS00149">
    <property type="entry name" value="SULFATASE_2"/>
    <property type="match status" value="1"/>
</dbReference>
<dbReference type="STRING" id="1391627.SAMN05216464_107265"/>